<dbReference type="KEGG" id="cinf:CINF_0422"/>
<dbReference type="PROSITE" id="PS00211">
    <property type="entry name" value="ABC_TRANSPORTER_1"/>
    <property type="match status" value="1"/>
</dbReference>
<dbReference type="AlphaFoldDB" id="A0A7H9CFJ2"/>
<dbReference type="GO" id="GO:0015697">
    <property type="term" value="P:quaternary ammonium group transport"/>
    <property type="evidence" value="ECO:0007669"/>
    <property type="project" value="UniProtKB-ARBA"/>
</dbReference>
<reference evidence="10 11" key="1">
    <citation type="submission" date="2020-02" db="EMBL/GenBank/DDBJ databases">
        <title>Complete genome sequence of the novel Campylobacter species Candidatus Campylobacter infans.</title>
        <authorList>
            <person name="Duim B."/>
            <person name="Zomer A."/>
            <person name="van der Graaf L."/>
            <person name="Wagenaar J."/>
        </authorList>
    </citation>
    <scope>NUCLEOTIDE SEQUENCE [LARGE SCALE GENOMIC DNA]</scope>
    <source>
        <strain evidence="10 11">19S00001</strain>
    </source>
</reference>
<keyword evidence="5 10" id="KW-0067">ATP-binding</keyword>
<dbReference type="InterPro" id="IPR015853">
    <property type="entry name" value="ABC_transpr_FbpC"/>
</dbReference>
<sequence length="329" mass="37034">MNALSINNICKSFGKITALKDINLEVKEGEIVAILGESGCGKSTLLSAIAGFFGIDCGEIWLYDKKVADSHTFAPPKERNVGIVFQDYALFPHFSVKENILFGIAHLSKIEQQQRYDELITMLGLESLDNRYPHEISGGQQQRVALARSLAPRPKMILFDEPFSNLNHAMSVRMRSDIKQILRKYGLSAILVTHEREDAFYLADKIALIEQGRIIDIGTPKSLYEMPKNAKSAEFLGAVNIIESSAIANVKNAMFRKWLESKNGMIRPKELQIVDLQSADSQDLRTIQAEVVENIFYGDYYEIIVRIESLNFSLQLPYPLKLGKITLAF</sequence>
<evidence type="ECO:0000256" key="1">
    <source>
        <dbReference type="ARBA" id="ARBA00022448"/>
    </source>
</evidence>
<keyword evidence="7" id="KW-0406">Ion transport</keyword>
<dbReference type="SMART" id="SM00382">
    <property type="entry name" value="AAA"/>
    <property type="match status" value="1"/>
</dbReference>
<evidence type="ECO:0000259" key="9">
    <source>
        <dbReference type="PROSITE" id="PS50893"/>
    </source>
</evidence>
<keyword evidence="2" id="KW-1003">Cell membrane</keyword>
<dbReference type="InterPro" id="IPR017871">
    <property type="entry name" value="ABC_transporter-like_CS"/>
</dbReference>
<dbReference type="PANTHER" id="PTHR42781:SF4">
    <property type="entry name" value="SPERMIDINE_PUTRESCINE IMPORT ATP-BINDING PROTEIN POTA"/>
    <property type="match status" value="1"/>
</dbReference>
<dbReference type="InterPro" id="IPR003439">
    <property type="entry name" value="ABC_transporter-like_ATP-bd"/>
</dbReference>
<keyword evidence="4" id="KW-0547">Nucleotide-binding</keyword>
<evidence type="ECO:0000313" key="11">
    <source>
        <dbReference type="Proteomes" id="UP000509414"/>
    </source>
</evidence>
<keyword evidence="6" id="KW-0408">Iron</keyword>
<evidence type="ECO:0000313" key="10">
    <source>
        <dbReference type="EMBL" id="QLI04957.1"/>
    </source>
</evidence>
<keyword evidence="1" id="KW-0813">Transport</keyword>
<dbReference type="Proteomes" id="UP000509414">
    <property type="component" value="Chromosome"/>
</dbReference>
<dbReference type="GO" id="GO:0005524">
    <property type="term" value="F:ATP binding"/>
    <property type="evidence" value="ECO:0007669"/>
    <property type="project" value="UniProtKB-KW"/>
</dbReference>
<dbReference type="GO" id="GO:0015408">
    <property type="term" value="F:ABC-type ferric iron transporter activity"/>
    <property type="evidence" value="ECO:0007669"/>
    <property type="project" value="InterPro"/>
</dbReference>
<dbReference type="PANTHER" id="PTHR42781">
    <property type="entry name" value="SPERMIDINE/PUTRESCINE IMPORT ATP-BINDING PROTEIN POTA"/>
    <property type="match status" value="1"/>
</dbReference>
<dbReference type="InterPro" id="IPR027417">
    <property type="entry name" value="P-loop_NTPase"/>
</dbReference>
<evidence type="ECO:0000256" key="6">
    <source>
        <dbReference type="ARBA" id="ARBA00023004"/>
    </source>
</evidence>
<feature type="domain" description="ABC transporter" evidence="9">
    <location>
        <begin position="4"/>
        <end position="236"/>
    </location>
</feature>
<name>A0A7H9CFJ2_9BACT</name>
<dbReference type="CDD" id="cd03259">
    <property type="entry name" value="ABC_Carb_Solutes_like"/>
    <property type="match status" value="1"/>
</dbReference>
<evidence type="ECO:0000256" key="8">
    <source>
        <dbReference type="ARBA" id="ARBA00023136"/>
    </source>
</evidence>
<evidence type="ECO:0000256" key="7">
    <source>
        <dbReference type="ARBA" id="ARBA00023065"/>
    </source>
</evidence>
<dbReference type="EMBL" id="CP049075">
    <property type="protein sequence ID" value="QLI04957.1"/>
    <property type="molecule type" value="Genomic_DNA"/>
</dbReference>
<dbReference type="InterPro" id="IPR003593">
    <property type="entry name" value="AAA+_ATPase"/>
</dbReference>
<evidence type="ECO:0000256" key="3">
    <source>
        <dbReference type="ARBA" id="ARBA00022496"/>
    </source>
</evidence>
<keyword evidence="11" id="KW-1185">Reference proteome</keyword>
<proteinExistence type="predicted"/>
<dbReference type="FunFam" id="3.40.50.300:FF:000425">
    <property type="entry name" value="Probable ABC transporter, ATP-binding subunit"/>
    <property type="match status" value="1"/>
</dbReference>
<protein>
    <submittedName>
        <fullName evidence="10">Iron(III)/spermidine/putrescine ABC transporter, ATP-binding protein</fullName>
    </submittedName>
</protein>
<evidence type="ECO:0000256" key="2">
    <source>
        <dbReference type="ARBA" id="ARBA00022475"/>
    </source>
</evidence>
<organism evidence="10 11">
    <name type="scientific">Candidatus Campylobacter infans</name>
    <dbReference type="NCBI Taxonomy" id="2561898"/>
    <lineage>
        <taxon>Bacteria</taxon>
        <taxon>Pseudomonadati</taxon>
        <taxon>Campylobacterota</taxon>
        <taxon>Epsilonproteobacteria</taxon>
        <taxon>Campylobacterales</taxon>
        <taxon>Campylobacteraceae</taxon>
        <taxon>Campylobacter</taxon>
    </lineage>
</organism>
<gene>
    <name evidence="10" type="ORF">CINF_0422</name>
</gene>
<dbReference type="GO" id="GO:0016020">
    <property type="term" value="C:membrane"/>
    <property type="evidence" value="ECO:0007669"/>
    <property type="project" value="InterPro"/>
</dbReference>
<evidence type="ECO:0000256" key="4">
    <source>
        <dbReference type="ARBA" id="ARBA00022741"/>
    </source>
</evidence>
<dbReference type="PROSITE" id="PS50893">
    <property type="entry name" value="ABC_TRANSPORTER_2"/>
    <property type="match status" value="1"/>
</dbReference>
<evidence type="ECO:0000256" key="5">
    <source>
        <dbReference type="ARBA" id="ARBA00022840"/>
    </source>
</evidence>
<dbReference type="GO" id="GO:0016887">
    <property type="term" value="F:ATP hydrolysis activity"/>
    <property type="evidence" value="ECO:0007669"/>
    <property type="project" value="InterPro"/>
</dbReference>
<accession>A0A7H9CFJ2</accession>
<dbReference type="InterPro" id="IPR050093">
    <property type="entry name" value="ABC_SmlMolc_Importer"/>
</dbReference>
<keyword evidence="3" id="KW-0410">Iron transport</keyword>
<dbReference type="Pfam" id="PF00005">
    <property type="entry name" value="ABC_tran"/>
    <property type="match status" value="1"/>
</dbReference>
<dbReference type="RefSeq" id="WP_179975574.1">
    <property type="nucleotide sequence ID" value="NZ_CP049075.1"/>
</dbReference>
<dbReference type="SUPFAM" id="SSF52540">
    <property type="entry name" value="P-loop containing nucleoside triphosphate hydrolases"/>
    <property type="match status" value="1"/>
</dbReference>
<keyword evidence="8" id="KW-0472">Membrane</keyword>
<dbReference type="Gene3D" id="3.40.50.300">
    <property type="entry name" value="P-loop containing nucleotide triphosphate hydrolases"/>
    <property type="match status" value="1"/>
</dbReference>